<gene>
    <name evidence="4" type="ORF">GCM10023172_09630</name>
</gene>
<comment type="similarity">
    <text evidence="1">Belongs to the glycosyl hydrolase 16 family.</text>
</comment>
<evidence type="ECO:0000256" key="1">
    <source>
        <dbReference type="ARBA" id="ARBA00006865"/>
    </source>
</evidence>
<dbReference type="InterPro" id="IPR000757">
    <property type="entry name" value="Beta-glucanase-like"/>
</dbReference>
<keyword evidence="5" id="KW-1185">Reference proteome</keyword>
<feature type="signal peptide" evidence="2">
    <location>
        <begin position="1"/>
        <end position="20"/>
    </location>
</feature>
<dbReference type="InterPro" id="IPR013320">
    <property type="entry name" value="ConA-like_dom_sf"/>
</dbReference>
<reference evidence="5" key="1">
    <citation type="journal article" date="2019" name="Int. J. Syst. Evol. Microbiol.">
        <title>The Global Catalogue of Microorganisms (GCM) 10K type strain sequencing project: providing services to taxonomists for standard genome sequencing and annotation.</title>
        <authorList>
            <consortium name="The Broad Institute Genomics Platform"/>
            <consortium name="The Broad Institute Genome Sequencing Center for Infectious Disease"/>
            <person name="Wu L."/>
            <person name="Ma J."/>
        </authorList>
    </citation>
    <scope>NUCLEOTIDE SEQUENCE [LARGE SCALE GENOMIC DNA]</scope>
    <source>
        <strain evidence="5">JCM 17841</strain>
    </source>
</reference>
<comment type="caution">
    <text evidence="4">The sequence shown here is derived from an EMBL/GenBank/DDBJ whole genome shotgun (WGS) entry which is preliminary data.</text>
</comment>
<dbReference type="Pfam" id="PF00722">
    <property type="entry name" value="Glyco_hydro_16"/>
    <property type="match status" value="1"/>
</dbReference>
<feature type="chain" id="PRO_5045313936" description="GH16 domain-containing protein" evidence="2">
    <location>
        <begin position="21"/>
        <end position="302"/>
    </location>
</feature>
<dbReference type="EMBL" id="BAABGQ010000005">
    <property type="protein sequence ID" value="GAA4496404.1"/>
    <property type="molecule type" value="Genomic_DNA"/>
</dbReference>
<accession>A0ABP8Q269</accession>
<dbReference type="SUPFAM" id="SSF49899">
    <property type="entry name" value="Concanavalin A-like lectins/glucanases"/>
    <property type="match status" value="1"/>
</dbReference>
<dbReference type="PANTHER" id="PTHR10963:SF55">
    <property type="entry name" value="GLYCOSIDE HYDROLASE FAMILY 16 PROTEIN"/>
    <property type="match status" value="1"/>
</dbReference>
<keyword evidence="2" id="KW-0732">Signal</keyword>
<evidence type="ECO:0000259" key="3">
    <source>
        <dbReference type="PROSITE" id="PS51762"/>
    </source>
</evidence>
<evidence type="ECO:0000256" key="2">
    <source>
        <dbReference type="SAM" id="SignalP"/>
    </source>
</evidence>
<dbReference type="RefSeq" id="WP_208132304.1">
    <property type="nucleotide sequence ID" value="NZ_BAABGQ010000005.1"/>
</dbReference>
<evidence type="ECO:0000313" key="4">
    <source>
        <dbReference type="EMBL" id="GAA4496404.1"/>
    </source>
</evidence>
<sequence length="302" mass="33001">MVLLSTPFPLRMAGTSLALALVLLGPSCTENKTPNIPAPVAPPTVTNADAKDYADYTELVWSDDFNGAGALDASKWTYDTGGGGWGNRELETYTTSTNNVFQNGGNLIIQAMKEPSGSPAYTSGRVLTKGKKDFMFGRIDVRAKVPQGLGMWPAIWMLGSDIDQNNWPKCGEIDMMELRGQNPSEILTTMHFADGSGNHQQAGIPSVKLPDGSSFANDFHTYSAVRSKDQIRFYLDGKLYYTFTSGTTGSNPYPFNNNFFVVLNVAVGGDFVSNPSPATIDGANTFPQQMQVDYVRYYQYKQ</sequence>
<dbReference type="Gene3D" id="2.60.120.200">
    <property type="match status" value="1"/>
</dbReference>
<dbReference type="InterPro" id="IPR050546">
    <property type="entry name" value="Glycosyl_Hydrlase_16"/>
</dbReference>
<organism evidence="4 5">
    <name type="scientific">Hymenobacter ginsengisoli</name>
    <dbReference type="NCBI Taxonomy" id="1051626"/>
    <lineage>
        <taxon>Bacteria</taxon>
        <taxon>Pseudomonadati</taxon>
        <taxon>Bacteroidota</taxon>
        <taxon>Cytophagia</taxon>
        <taxon>Cytophagales</taxon>
        <taxon>Hymenobacteraceae</taxon>
        <taxon>Hymenobacter</taxon>
    </lineage>
</organism>
<dbReference type="Proteomes" id="UP001501243">
    <property type="component" value="Unassembled WGS sequence"/>
</dbReference>
<dbReference type="PANTHER" id="PTHR10963">
    <property type="entry name" value="GLYCOSYL HYDROLASE-RELATED"/>
    <property type="match status" value="1"/>
</dbReference>
<protein>
    <recommendedName>
        <fullName evidence="3">GH16 domain-containing protein</fullName>
    </recommendedName>
</protein>
<evidence type="ECO:0000313" key="5">
    <source>
        <dbReference type="Proteomes" id="UP001501243"/>
    </source>
</evidence>
<dbReference type="PROSITE" id="PS51762">
    <property type="entry name" value="GH16_2"/>
    <property type="match status" value="1"/>
</dbReference>
<feature type="domain" description="GH16" evidence="3">
    <location>
        <begin position="31"/>
        <end position="302"/>
    </location>
</feature>
<name>A0ABP8Q269_9BACT</name>
<proteinExistence type="inferred from homology"/>
<dbReference type="CDD" id="cd08023">
    <property type="entry name" value="GH16_laminarinase_like"/>
    <property type="match status" value="1"/>
</dbReference>